<evidence type="ECO:0000256" key="7">
    <source>
        <dbReference type="ARBA" id="ARBA00023012"/>
    </source>
</evidence>
<dbReference type="PROSITE" id="PS50109">
    <property type="entry name" value="HIS_KIN"/>
    <property type="match status" value="1"/>
</dbReference>
<accession>A0ABU0JTY7</accession>
<keyword evidence="8" id="KW-1133">Transmembrane helix</keyword>
<dbReference type="Gene3D" id="1.10.287.130">
    <property type="match status" value="1"/>
</dbReference>
<comment type="caution">
    <text evidence="10">The sequence shown here is derived from an EMBL/GenBank/DDBJ whole genome shotgun (WGS) entry which is preliminary data.</text>
</comment>
<dbReference type="Proteomes" id="UP001224418">
    <property type="component" value="Unassembled WGS sequence"/>
</dbReference>
<dbReference type="InterPro" id="IPR005467">
    <property type="entry name" value="His_kinase_dom"/>
</dbReference>
<keyword evidence="5" id="KW-0808">Transferase</keyword>
<dbReference type="EMBL" id="JAUSWN010000009">
    <property type="protein sequence ID" value="MDQ0479603.1"/>
    <property type="molecule type" value="Genomic_DNA"/>
</dbReference>
<organism evidence="10 11">
    <name type="scientific">Hathewaya limosa</name>
    <name type="common">Clostridium limosum</name>
    <dbReference type="NCBI Taxonomy" id="1536"/>
    <lineage>
        <taxon>Bacteria</taxon>
        <taxon>Bacillati</taxon>
        <taxon>Bacillota</taxon>
        <taxon>Clostridia</taxon>
        <taxon>Eubacteriales</taxon>
        <taxon>Clostridiaceae</taxon>
        <taxon>Hathewaya</taxon>
    </lineage>
</organism>
<evidence type="ECO:0000259" key="9">
    <source>
        <dbReference type="PROSITE" id="PS50109"/>
    </source>
</evidence>
<dbReference type="Gene3D" id="3.30.565.10">
    <property type="entry name" value="Histidine kinase-like ATPase, C-terminal domain"/>
    <property type="match status" value="1"/>
</dbReference>
<dbReference type="SUPFAM" id="SSF47384">
    <property type="entry name" value="Homodimeric domain of signal transducing histidine kinase"/>
    <property type="match status" value="1"/>
</dbReference>
<dbReference type="CDD" id="cd00082">
    <property type="entry name" value="HisKA"/>
    <property type="match status" value="1"/>
</dbReference>
<dbReference type="InterPro" id="IPR050351">
    <property type="entry name" value="BphY/WalK/GraS-like"/>
</dbReference>
<keyword evidence="6 10" id="KW-0418">Kinase</keyword>
<dbReference type="Pfam" id="PF00512">
    <property type="entry name" value="HisKA"/>
    <property type="match status" value="1"/>
</dbReference>
<dbReference type="SUPFAM" id="SSF55874">
    <property type="entry name" value="ATPase domain of HSP90 chaperone/DNA topoisomerase II/histidine kinase"/>
    <property type="match status" value="1"/>
</dbReference>
<dbReference type="SMART" id="SM00387">
    <property type="entry name" value="HATPase_c"/>
    <property type="match status" value="1"/>
</dbReference>
<evidence type="ECO:0000256" key="3">
    <source>
        <dbReference type="ARBA" id="ARBA00012438"/>
    </source>
</evidence>
<evidence type="ECO:0000256" key="8">
    <source>
        <dbReference type="SAM" id="Phobius"/>
    </source>
</evidence>
<proteinExistence type="predicted"/>
<protein>
    <recommendedName>
        <fullName evidence="3">histidine kinase</fullName>
        <ecNumber evidence="3">2.7.13.3</ecNumber>
    </recommendedName>
</protein>
<dbReference type="PANTHER" id="PTHR45453:SF1">
    <property type="entry name" value="PHOSPHATE REGULON SENSOR PROTEIN PHOR"/>
    <property type="match status" value="1"/>
</dbReference>
<dbReference type="InterPro" id="IPR036097">
    <property type="entry name" value="HisK_dim/P_sf"/>
</dbReference>
<evidence type="ECO:0000256" key="2">
    <source>
        <dbReference type="ARBA" id="ARBA00004370"/>
    </source>
</evidence>
<keyword evidence="4" id="KW-0597">Phosphoprotein</keyword>
<evidence type="ECO:0000256" key="6">
    <source>
        <dbReference type="ARBA" id="ARBA00022777"/>
    </source>
</evidence>
<keyword evidence="11" id="KW-1185">Reference proteome</keyword>
<sequence length="643" mass="75303">MDIKSKNNNIILRKLETFPITLIILICFLLTITYLETSTIINTYHIIQRTSNELSNFKNEINNLDILENSDNPIYINYDFWLKECAKVANVSIYNEFNNLKILSSKSQKQLNELSKTFKLTIKDIQYDDLVKYIIIDKSKKTFITNDIQDLSLIEKNIERYKEQNGELFKYISSKGKWYHITYDSNISPAYKYLKNYSFNITNSSRYVEAYWFPKEYKITKQSKNVLSNFMLNKRNSIKNNINTAEMHLLNDKKSLNLHIAKLGVIILLILSILYILFKLDLKNIIENFKNGYLYSSFTYIINWFENRNTLFKIIIYVFLLSLTLLIIAIFLFSNCTSKFKLILFIWILFNICYTLPKFIKFCLYIDKIHRGTLEITNGNLEYVIPEIGDKKLSSLAQNINKLNKGFKVSIEDQIKNEKLKSELVANVSHDLKTPLTSIINYTDILLKKDIEEEKKEEYLQILNRKSLKLKTLIEDLFEVSKMNSGKLKLEKNKVNVVELLNQSIAEYSDTDVYSSKNLNFILNTFQPVIDMNLDGHRMSRVFENLINNALKYSLKNSRVFVDIDNIKKGIKIIFKNTSFYPLDFDKKDILERFTRGDKSRNSNIEGNGLGLAIAKSIVELHGGIMYIDFDGDLFKVIIELYY</sequence>
<feature type="transmembrane region" description="Helical" evidence="8">
    <location>
        <begin position="314"/>
        <end position="333"/>
    </location>
</feature>
<dbReference type="GO" id="GO:0016301">
    <property type="term" value="F:kinase activity"/>
    <property type="evidence" value="ECO:0007669"/>
    <property type="project" value="UniProtKB-KW"/>
</dbReference>
<comment type="catalytic activity">
    <reaction evidence="1">
        <text>ATP + protein L-histidine = ADP + protein N-phospho-L-histidine.</text>
        <dbReference type="EC" id="2.7.13.3"/>
    </reaction>
</comment>
<evidence type="ECO:0000313" key="11">
    <source>
        <dbReference type="Proteomes" id="UP001224418"/>
    </source>
</evidence>
<keyword evidence="8" id="KW-0812">Transmembrane</keyword>
<name>A0ABU0JTY7_HATLI</name>
<evidence type="ECO:0000313" key="10">
    <source>
        <dbReference type="EMBL" id="MDQ0479603.1"/>
    </source>
</evidence>
<feature type="domain" description="Histidine kinase" evidence="9">
    <location>
        <begin position="427"/>
        <end position="643"/>
    </location>
</feature>
<reference evidence="10 11" key="1">
    <citation type="submission" date="2023-07" db="EMBL/GenBank/DDBJ databases">
        <title>Genomic Encyclopedia of Type Strains, Phase IV (KMG-IV): sequencing the most valuable type-strain genomes for metagenomic binning, comparative biology and taxonomic classification.</title>
        <authorList>
            <person name="Goeker M."/>
        </authorList>
    </citation>
    <scope>NUCLEOTIDE SEQUENCE [LARGE SCALE GENOMIC DNA]</scope>
    <source>
        <strain evidence="10 11">DSM 1400</strain>
    </source>
</reference>
<evidence type="ECO:0000256" key="5">
    <source>
        <dbReference type="ARBA" id="ARBA00022679"/>
    </source>
</evidence>
<dbReference type="InterPro" id="IPR003594">
    <property type="entry name" value="HATPase_dom"/>
</dbReference>
<feature type="transmembrane region" description="Helical" evidence="8">
    <location>
        <begin position="256"/>
        <end position="278"/>
    </location>
</feature>
<dbReference type="PANTHER" id="PTHR45453">
    <property type="entry name" value="PHOSPHATE REGULON SENSOR PROTEIN PHOR"/>
    <property type="match status" value="1"/>
</dbReference>
<evidence type="ECO:0000256" key="4">
    <source>
        <dbReference type="ARBA" id="ARBA00022553"/>
    </source>
</evidence>
<comment type="subcellular location">
    <subcellularLocation>
        <location evidence="2">Membrane</location>
    </subcellularLocation>
</comment>
<feature type="transmembrane region" description="Helical" evidence="8">
    <location>
        <begin position="20"/>
        <end position="41"/>
    </location>
</feature>
<keyword evidence="7" id="KW-0902">Two-component regulatory system</keyword>
<gene>
    <name evidence="10" type="ORF">QOZ93_001344</name>
</gene>
<dbReference type="Pfam" id="PF02518">
    <property type="entry name" value="HATPase_c"/>
    <property type="match status" value="1"/>
</dbReference>
<dbReference type="EC" id="2.7.13.3" evidence="3"/>
<dbReference type="InterPro" id="IPR003661">
    <property type="entry name" value="HisK_dim/P_dom"/>
</dbReference>
<evidence type="ECO:0000256" key="1">
    <source>
        <dbReference type="ARBA" id="ARBA00000085"/>
    </source>
</evidence>
<dbReference type="SMART" id="SM00388">
    <property type="entry name" value="HisKA"/>
    <property type="match status" value="1"/>
</dbReference>
<keyword evidence="8" id="KW-0472">Membrane</keyword>
<feature type="transmembrane region" description="Helical" evidence="8">
    <location>
        <begin position="340"/>
        <end position="360"/>
    </location>
</feature>
<dbReference type="InterPro" id="IPR036890">
    <property type="entry name" value="HATPase_C_sf"/>
</dbReference>